<dbReference type="PANTHER" id="PTHR10903:SF184">
    <property type="entry name" value="GTP-BINDING PROTEIN A"/>
    <property type="match status" value="1"/>
</dbReference>
<organism evidence="5 6">
    <name type="scientific">Glomus cerebriforme</name>
    <dbReference type="NCBI Taxonomy" id="658196"/>
    <lineage>
        <taxon>Eukaryota</taxon>
        <taxon>Fungi</taxon>
        <taxon>Fungi incertae sedis</taxon>
        <taxon>Mucoromycota</taxon>
        <taxon>Glomeromycotina</taxon>
        <taxon>Glomeromycetes</taxon>
        <taxon>Glomerales</taxon>
        <taxon>Glomeraceae</taxon>
        <taxon>Glomus</taxon>
    </lineage>
</organism>
<keyword evidence="1" id="KW-0547">Nucleotide-binding</keyword>
<dbReference type="GO" id="GO:0016540">
    <property type="term" value="P:protein autoprocessing"/>
    <property type="evidence" value="ECO:0007669"/>
    <property type="project" value="InterPro"/>
</dbReference>
<dbReference type="SUPFAM" id="SSF52540">
    <property type="entry name" value="P-loop containing nucleoside triphosphate hydrolases"/>
    <property type="match status" value="1"/>
</dbReference>
<name>A0A397S9K5_9GLOM</name>
<evidence type="ECO:0000259" key="4">
    <source>
        <dbReference type="PROSITE" id="PS51720"/>
    </source>
</evidence>
<dbReference type="SMART" id="SM00306">
    <property type="entry name" value="HintN"/>
    <property type="match status" value="1"/>
</dbReference>
<dbReference type="PANTHER" id="PTHR10903">
    <property type="entry name" value="GTPASE, IMAP FAMILY MEMBER-RELATED"/>
    <property type="match status" value="1"/>
</dbReference>
<dbReference type="InterPro" id="IPR006703">
    <property type="entry name" value="G_AIG1"/>
</dbReference>
<keyword evidence="2" id="KW-0342">GTP-binding</keyword>
<feature type="domain" description="AIG1-type G" evidence="4">
    <location>
        <begin position="3"/>
        <end position="208"/>
    </location>
</feature>
<dbReference type="Gene3D" id="3.40.50.300">
    <property type="entry name" value="P-loop containing nucleotide triphosphate hydrolases"/>
    <property type="match status" value="1"/>
</dbReference>
<feature type="compositionally biased region" description="Basic and acidic residues" evidence="3">
    <location>
        <begin position="320"/>
        <end position="339"/>
    </location>
</feature>
<dbReference type="InterPro" id="IPR036844">
    <property type="entry name" value="Hint_dom_sf"/>
</dbReference>
<gene>
    <name evidence="5" type="ORF">C1645_787208</name>
</gene>
<feature type="region of interest" description="Disordered" evidence="3">
    <location>
        <begin position="313"/>
        <end position="339"/>
    </location>
</feature>
<comment type="caution">
    <text evidence="5">The sequence shown here is derived from an EMBL/GenBank/DDBJ whole genome shotgun (WGS) entry which is preliminary data.</text>
</comment>
<dbReference type="Pfam" id="PF04548">
    <property type="entry name" value="AIG1"/>
    <property type="match status" value="1"/>
</dbReference>
<dbReference type="STRING" id="658196.A0A397S9K5"/>
<proteinExistence type="predicted"/>
<dbReference type="Pfam" id="PF01079">
    <property type="entry name" value="Hint"/>
    <property type="match status" value="1"/>
</dbReference>
<feature type="region of interest" description="Disordered" evidence="3">
    <location>
        <begin position="206"/>
        <end position="275"/>
    </location>
</feature>
<protein>
    <submittedName>
        <fullName evidence="5">AIG1 family-domain-containing protein</fullName>
    </submittedName>
</protein>
<accession>A0A397S9K5</accession>
<evidence type="ECO:0000256" key="3">
    <source>
        <dbReference type="SAM" id="MobiDB-lite"/>
    </source>
</evidence>
<evidence type="ECO:0000313" key="5">
    <source>
        <dbReference type="EMBL" id="RIA83023.1"/>
    </source>
</evidence>
<dbReference type="GO" id="GO:0005525">
    <property type="term" value="F:GTP binding"/>
    <property type="evidence" value="ECO:0007669"/>
    <property type="project" value="UniProtKB-KW"/>
</dbReference>
<dbReference type="CDD" id="cd00081">
    <property type="entry name" value="Hint"/>
    <property type="match status" value="1"/>
</dbReference>
<dbReference type="Gene3D" id="2.170.16.10">
    <property type="entry name" value="Hedgehog/Intein (Hint) domain"/>
    <property type="match status" value="1"/>
</dbReference>
<dbReference type="OrthoDB" id="8954335at2759"/>
<dbReference type="AlphaFoldDB" id="A0A397S9K5"/>
<dbReference type="PROSITE" id="PS51720">
    <property type="entry name" value="G_AIG1"/>
    <property type="match status" value="1"/>
</dbReference>
<dbReference type="InterPro" id="IPR003587">
    <property type="entry name" value="Hint_dom_N"/>
</dbReference>
<dbReference type="EMBL" id="QKYT01000607">
    <property type="protein sequence ID" value="RIA83023.1"/>
    <property type="molecule type" value="Genomic_DNA"/>
</dbReference>
<evidence type="ECO:0000256" key="2">
    <source>
        <dbReference type="ARBA" id="ARBA00023134"/>
    </source>
</evidence>
<keyword evidence="6" id="KW-1185">Reference proteome</keyword>
<dbReference type="InterPro" id="IPR045058">
    <property type="entry name" value="GIMA/IAN/Toc"/>
</dbReference>
<dbReference type="SUPFAM" id="SSF51294">
    <property type="entry name" value="Hedgehog/intein (Hint) domain"/>
    <property type="match status" value="1"/>
</dbReference>
<reference evidence="5 6" key="1">
    <citation type="submission" date="2018-06" db="EMBL/GenBank/DDBJ databases">
        <title>Comparative genomics reveals the genomic features of Rhizophagus irregularis, R. cerebriforme, R. diaphanum and Gigaspora rosea, and their symbiotic lifestyle signature.</title>
        <authorList>
            <person name="Morin E."/>
            <person name="San Clemente H."/>
            <person name="Chen E.C.H."/>
            <person name="De La Providencia I."/>
            <person name="Hainaut M."/>
            <person name="Kuo A."/>
            <person name="Kohler A."/>
            <person name="Murat C."/>
            <person name="Tang N."/>
            <person name="Roy S."/>
            <person name="Loubradou J."/>
            <person name="Henrissat B."/>
            <person name="Grigoriev I.V."/>
            <person name="Corradi N."/>
            <person name="Roux C."/>
            <person name="Martin F.M."/>
        </authorList>
    </citation>
    <scope>NUCLEOTIDE SEQUENCE [LARGE SCALE GENOMIC DNA]</scope>
    <source>
        <strain evidence="5 6">DAOM 227022</strain>
    </source>
</reference>
<evidence type="ECO:0000313" key="6">
    <source>
        <dbReference type="Proteomes" id="UP000265703"/>
    </source>
</evidence>
<evidence type="ECO:0000256" key="1">
    <source>
        <dbReference type="ARBA" id="ARBA00022741"/>
    </source>
</evidence>
<dbReference type="Proteomes" id="UP000265703">
    <property type="component" value="Unassembled WGS sequence"/>
</dbReference>
<sequence length="617" mass="71648">MNVANPVILLVGKTGSGKSTLGNLLLEEPHDDGSFYVSADMESVTQVCGTATMSIDGINYNIVDTPGIFDTQKVTDEVLSEIARAVQKCAYGVKAILFVFEAKRFTDEQKNVLEGIREFLGEGATNYIIAIFSHATKAQISDRNVMRKAWNQPVRSFINEIENRWGISPNSDYFPPDHSIHKARLGEIRAFISGMRGVYTTELLEKSRQEQEEARRRKEEEERRVKQEYEDSLKDEARKESQEAFKSQLEELNRKHEAKMKYEEDLRRQKQKEAEEQFNKEIEKMRQEQKVQQEQNKQDRENADNKFKQMMDSMQQNFKEQQEREDKLRKEMQQKSEEKYNKEIGEMKRNFETQNQQKAEDDFKKKLEDVEQNLKAQLDQQYQSIFDDLNKKNLETERRLQEEINKPRPKKSCFSLDNKVQLASGEFVEMAELQVGDRVCSNIKNGELEFSEVYLISHVGHHDYPLEMTKIEFTNSDGQKGQIRMTSTHCVFNENLSILYAQDLVPGETKILVLNKTNELVPVIVDNLIIEKDTGYISFYTRAGTVITNNVLCSCYDDCPQSQALMDLVFAPIRLWTKVFPSNHRQKELHPYVKTLETAYFSLCNTLNIGKWVSSLQ</sequence>
<dbReference type="InterPro" id="IPR001767">
    <property type="entry name" value="Hedgehog_Hint"/>
</dbReference>
<dbReference type="InterPro" id="IPR027417">
    <property type="entry name" value="P-loop_NTPase"/>
</dbReference>